<dbReference type="AlphaFoldDB" id="B8DKY2"/>
<dbReference type="HOGENOM" id="CLU_029599_0_0_7"/>
<sequence>MSKRPIRMTPKLSRKEFLLALGDLAATLRQQVEAECSGFAADPQASAKRHAQAQDDFVFFRRTYFPHYAKSGGDSVLHRWLDEELPRIVAAPEGVKLAVAAPRGEAKSTYVALFFVLWCVLTNRKKYLLLIADALEQAAALLEAVKVELEANPRIGMDFPDAAGQGRVWNVGTIVTRSNVKLQALGAGKRMRGLRHGPHRPDLAVLDDLENDENVLKPEQRDKLQGWLQRTVLSLGPADDSMDVIYVGTILHYDSVLARTLQKPLWRGKRFRAVIRWPDRMDLWDRWEGILRAEGADAARAFHAANAADMERNAEVSWPSMRPLYKLMLKRAEDHAAFDAEQQNDPLSGDDAPFAACITFWVDRRADWLFFGAVDPSLGKHGAGRDPSAILVGGFHRPTMTLDVVEALIRKRHPDRIIEDVIAAHLEYRCLLWGVEAVQFQEFFAHVLAQRAVARGIAIPVQPVVNSTDKHLRIETLQPYMVQGRIRLHPSQQTLTDQLRHFPKADHDDGPDALEMLWRMASGGFVSLRDAFTAAPRRSPFHDMDTDGDDHGLHGSFV</sequence>
<reference evidence="1" key="1">
    <citation type="submission" date="2008-10" db="EMBL/GenBank/DDBJ databases">
        <title>Complete sequence of Desulfovibrio vulgaris str. 'Miyazaki F'.</title>
        <authorList>
            <person name="Lucas S."/>
            <person name="Copeland A."/>
            <person name="Lapidus A."/>
            <person name="Glavina del Rio T."/>
            <person name="Dalin E."/>
            <person name="Tice H."/>
            <person name="Bruce D."/>
            <person name="Goodwin L."/>
            <person name="Pitluck S."/>
            <person name="Sims D."/>
            <person name="Brettin T."/>
            <person name="Detter J.C."/>
            <person name="Han C."/>
            <person name="Larimer F."/>
            <person name="Land M."/>
            <person name="Hauser L."/>
            <person name="Kyrpides N."/>
            <person name="Mikhailova N."/>
            <person name="Hazen T.C."/>
            <person name="Richardson P."/>
        </authorList>
    </citation>
    <scope>NUCLEOTIDE SEQUENCE</scope>
    <source>
        <strain evidence="1">Miyazaki F</strain>
    </source>
</reference>
<dbReference type="NCBIfam" id="TIGR01630">
    <property type="entry name" value="psiM2_ORF9"/>
    <property type="match status" value="1"/>
</dbReference>
<dbReference type="EMBL" id="CP001197">
    <property type="protein sequence ID" value="ACL07685.1"/>
    <property type="molecule type" value="Genomic_DNA"/>
</dbReference>
<dbReference type="Gene3D" id="3.40.50.300">
    <property type="entry name" value="P-loop containing nucleotide triphosphate hydrolases"/>
    <property type="match status" value="1"/>
</dbReference>
<dbReference type="InterPro" id="IPR027417">
    <property type="entry name" value="P-loop_NTPase"/>
</dbReference>
<dbReference type="eggNOG" id="COG5362">
    <property type="taxonomic scope" value="Bacteria"/>
</dbReference>
<protein>
    <submittedName>
        <fullName evidence="1">Phage uncharacterized protein</fullName>
    </submittedName>
</protein>
<gene>
    <name evidence="1" type="ordered locus">DvMF_0728</name>
</gene>
<dbReference type="KEGG" id="dvm:DvMF_0728"/>
<organism evidence="1">
    <name type="scientific">Nitratidesulfovibrio vulgaris (strain DSM 19637 / Miyazaki F)</name>
    <name type="common">Desulfovibrio vulgaris</name>
    <dbReference type="NCBI Taxonomy" id="883"/>
    <lineage>
        <taxon>Bacteria</taxon>
        <taxon>Pseudomonadati</taxon>
        <taxon>Thermodesulfobacteriota</taxon>
        <taxon>Desulfovibrionia</taxon>
        <taxon>Desulfovibrionales</taxon>
        <taxon>Desulfovibrionaceae</taxon>
        <taxon>Nitratidesulfovibrio</taxon>
    </lineage>
</organism>
<name>B8DKY2_NITV9</name>
<dbReference type="STRING" id="883.DvMF_0728"/>
<dbReference type="InterPro" id="IPR006517">
    <property type="entry name" value="Phage_terminase_lsu-like_C"/>
</dbReference>
<evidence type="ECO:0000313" key="1">
    <source>
        <dbReference type="EMBL" id="ACL07685.1"/>
    </source>
</evidence>
<dbReference type="Gene3D" id="3.30.420.240">
    <property type="match status" value="1"/>
</dbReference>
<proteinExistence type="predicted"/>
<accession>B8DKY2</accession>